<protein>
    <submittedName>
        <fullName evidence="2">Malonic semialdehyde reductase</fullName>
    </submittedName>
</protein>
<name>A0A2U1ZU24_9MICO</name>
<dbReference type="EMBL" id="PYHR01000002">
    <property type="protein sequence ID" value="PWD50432.1"/>
    <property type="molecule type" value="Genomic_DNA"/>
</dbReference>
<reference evidence="2 3" key="1">
    <citation type="submission" date="2018-03" db="EMBL/GenBank/DDBJ databases">
        <title>Genome assembly of novel Miniimonas species PCH200.</title>
        <authorList>
            <person name="Thakur V."/>
            <person name="Kumar V."/>
            <person name="Singh D."/>
        </authorList>
    </citation>
    <scope>NUCLEOTIDE SEQUENCE [LARGE SCALE GENOMIC DNA]</scope>
    <source>
        <strain evidence="2 3">PCH200</strain>
    </source>
</reference>
<dbReference type="RefSeq" id="WP_109228814.1">
    <property type="nucleotide sequence ID" value="NZ_PYHR01000002.1"/>
</dbReference>
<comment type="caution">
    <text evidence="2">The sequence shown here is derived from an EMBL/GenBank/DDBJ whole genome shotgun (WGS) entry which is preliminary data.</text>
</comment>
<dbReference type="PANTHER" id="PTHR43543">
    <property type="entry name" value="MALONIC SEMIALDEHYDE REDUCTASE RUTE-RELATED"/>
    <property type="match status" value="1"/>
</dbReference>
<dbReference type="Proteomes" id="UP000245166">
    <property type="component" value="Unassembled WGS sequence"/>
</dbReference>
<proteinExistence type="predicted"/>
<organism evidence="2 3">
    <name type="scientific">Serinibacter arcticus</name>
    <dbReference type="NCBI Taxonomy" id="1655435"/>
    <lineage>
        <taxon>Bacteria</taxon>
        <taxon>Bacillati</taxon>
        <taxon>Actinomycetota</taxon>
        <taxon>Actinomycetes</taxon>
        <taxon>Micrococcales</taxon>
        <taxon>Beutenbergiaceae</taxon>
        <taxon>Serinibacter</taxon>
    </lineage>
</organism>
<dbReference type="PANTHER" id="PTHR43543:SF1">
    <property type="entry name" value="MALONIC SEMIALDEHYDE REDUCTASE RUTE-RELATED"/>
    <property type="match status" value="1"/>
</dbReference>
<dbReference type="NCBIfam" id="NF003768">
    <property type="entry name" value="PRK05365.1"/>
    <property type="match status" value="1"/>
</dbReference>
<dbReference type="AlphaFoldDB" id="A0A2U1ZU24"/>
<dbReference type="OrthoDB" id="9784375at2"/>
<evidence type="ECO:0000313" key="3">
    <source>
        <dbReference type="Proteomes" id="UP000245166"/>
    </source>
</evidence>
<gene>
    <name evidence="2" type="ORF">C8046_07010</name>
</gene>
<dbReference type="InterPro" id="IPR050461">
    <property type="entry name" value="Nitroreductase_HadB/RutE"/>
</dbReference>
<sequence>MTTLASPLALDDAALDLLFRDARSVNAFAEREVDPAEIQAAYDLLRWAPTAMNTSPLRLAVVPRGRQRERLASHMSEGNRAKTLAAPLTVVAASDPAFHTHLDVLAPHRTGLAESLEPQAERREGMARTNALIQVGYLVLALRSRGLHVGPMGGFDTAGVDADLLADQGWRSQLVLNVGWEAAEGGIHPRAARLEASDAVAVL</sequence>
<evidence type="ECO:0000313" key="2">
    <source>
        <dbReference type="EMBL" id="PWD50432.1"/>
    </source>
</evidence>
<dbReference type="GO" id="GO:0016491">
    <property type="term" value="F:oxidoreductase activity"/>
    <property type="evidence" value="ECO:0007669"/>
    <property type="project" value="InterPro"/>
</dbReference>
<dbReference type="InterPro" id="IPR000415">
    <property type="entry name" value="Nitroreductase-like"/>
</dbReference>
<keyword evidence="3" id="KW-1185">Reference proteome</keyword>
<dbReference type="InterPro" id="IPR029479">
    <property type="entry name" value="Nitroreductase"/>
</dbReference>
<dbReference type="SUPFAM" id="SSF55469">
    <property type="entry name" value="FMN-dependent nitroreductase-like"/>
    <property type="match status" value="1"/>
</dbReference>
<dbReference type="Gene3D" id="3.40.109.10">
    <property type="entry name" value="NADH Oxidase"/>
    <property type="match status" value="1"/>
</dbReference>
<evidence type="ECO:0000259" key="1">
    <source>
        <dbReference type="Pfam" id="PF00881"/>
    </source>
</evidence>
<dbReference type="Pfam" id="PF00881">
    <property type="entry name" value="Nitroreductase"/>
    <property type="match status" value="1"/>
</dbReference>
<accession>A0A2U1ZU24</accession>
<feature type="domain" description="Nitroreductase" evidence="1">
    <location>
        <begin position="22"/>
        <end position="180"/>
    </location>
</feature>